<dbReference type="InterPro" id="IPR052020">
    <property type="entry name" value="Cyclic_di-GMP/3'3'-cGAMP_PDE"/>
</dbReference>
<evidence type="ECO:0000313" key="4">
    <source>
        <dbReference type="EMBL" id="SHO49253.1"/>
    </source>
</evidence>
<feature type="modified residue" description="4-aspartylphosphate" evidence="1">
    <location>
        <position position="56"/>
    </location>
</feature>
<gene>
    <name evidence="4" type="ORF">SAMN02745220_02758</name>
</gene>
<dbReference type="PANTHER" id="PTHR45228">
    <property type="entry name" value="CYCLIC DI-GMP PHOSPHODIESTERASE TM_0186-RELATED"/>
    <property type="match status" value="1"/>
</dbReference>
<dbReference type="STRING" id="1121416.SAMN02745220_02758"/>
<organism evidence="4 5">
    <name type="scientific">Desulfopila aestuarii DSM 18488</name>
    <dbReference type="NCBI Taxonomy" id="1121416"/>
    <lineage>
        <taxon>Bacteria</taxon>
        <taxon>Pseudomonadati</taxon>
        <taxon>Thermodesulfobacteriota</taxon>
        <taxon>Desulfobulbia</taxon>
        <taxon>Desulfobulbales</taxon>
        <taxon>Desulfocapsaceae</taxon>
        <taxon>Desulfopila</taxon>
    </lineage>
</organism>
<protein>
    <submittedName>
        <fullName evidence="4">HD domain-containing protein</fullName>
    </submittedName>
</protein>
<dbReference type="Gene3D" id="3.40.50.2300">
    <property type="match status" value="1"/>
</dbReference>
<proteinExistence type="predicted"/>
<dbReference type="InterPro" id="IPR011006">
    <property type="entry name" value="CheY-like_superfamily"/>
</dbReference>
<dbReference type="OrthoDB" id="9764337at2"/>
<dbReference type="PANTHER" id="PTHR45228:SF9">
    <property type="entry name" value="3'3'-CGAMP-SPECIFIC PHOSPHODIESTERASE 2"/>
    <property type="match status" value="1"/>
</dbReference>
<dbReference type="Pfam" id="PF00072">
    <property type="entry name" value="Response_reg"/>
    <property type="match status" value="1"/>
</dbReference>
<name>A0A1M7Y9E0_9BACT</name>
<evidence type="ECO:0000256" key="1">
    <source>
        <dbReference type="PROSITE-ProRule" id="PRU00169"/>
    </source>
</evidence>
<dbReference type="SMART" id="SM00471">
    <property type="entry name" value="HDc"/>
    <property type="match status" value="1"/>
</dbReference>
<dbReference type="Proteomes" id="UP000184603">
    <property type="component" value="Unassembled WGS sequence"/>
</dbReference>
<sequence length="529" mass="60297">MSKKNIQILIIDDEPMIRQVFAAFLAQWGYASVEAENGRVGLDIFEKENIDLVLLDLDMPVMGGLEVLAYIHEHSPDTPVVIISGAGQLDDAVQSVKLGAWDYLTKPIANMAILENTISRCLEKVRLVQENRMYQQHLEEEVARKTVELRQKNIDLQEEVAERKHKEEEVRRINTHLEGVVEVSSRLFGYVTMHELLRGILQSMYQLLHHDMGREEAVHIGTNHNAFVLFSSDDRSQIISGWGAFAACHESAPEAVLPASLYQRLMQVLEDGTSEYGENDWFGHIRTPNDLRCVIYLDGCRLDEETERRLVKIYMNNIASVIDSLALQEEIVNTQKEVVITLGEVIETRSHETANHVRRVAEYTYLLARKYGMGEQEAMSLRFASPMHDAGKIGIPDALLNKPGRLTREEMEVMHDHTIMGFDLLKKSQRQILQMAAIVAHQHHERWDGRGYPQGLNEEHIHIYGRIVALADVFDALGSVRCYKAAWPTDEVVALVKRERGSHFDPELVDILVGNLPEFLAIREKYPDH</sequence>
<dbReference type="RefSeq" id="WP_159441299.1">
    <property type="nucleotide sequence ID" value="NZ_FRFE01000013.1"/>
</dbReference>
<reference evidence="4 5" key="1">
    <citation type="submission" date="2016-12" db="EMBL/GenBank/DDBJ databases">
        <authorList>
            <person name="Song W.-J."/>
            <person name="Kurnit D.M."/>
        </authorList>
    </citation>
    <scope>NUCLEOTIDE SEQUENCE [LARGE SCALE GENOMIC DNA]</scope>
    <source>
        <strain evidence="4 5">DSM 18488</strain>
    </source>
</reference>
<dbReference type="PROSITE" id="PS51832">
    <property type="entry name" value="HD_GYP"/>
    <property type="match status" value="1"/>
</dbReference>
<dbReference type="EMBL" id="FRFE01000013">
    <property type="protein sequence ID" value="SHO49253.1"/>
    <property type="molecule type" value="Genomic_DNA"/>
</dbReference>
<keyword evidence="1" id="KW-0597">Phosphoprotein</keyword>
<dbReference type="Pfam" id="PF13487">
    <property type="entry name" value="HD_5"/>
    <property type="match status" value="1"/>
</dbReference>
<dbReference type="SUPFAM" id="SSF52172">
    <property type="entry name" value="CheY-like"/>
    <property type="match status" value="1"/>
</dbReference>
<evidence type="ECO:0000259" key="3">
    <source>
        <dbReference type="PROSITE" id="PS51832"/>
    </source>
</evidence>
<evidence type="ECO:0000313" key="5">
    <source>
        <dbReference type="Proteomes" id="UP000184603"/>
    </source>
</evidence>
<feature type="domain" description="Response regulatory" evidence="2">
    <location>
        <begin position="7"/>
        <end position="121"/>
    </location>
</feature>
<dbReference type="GO" id="GO:0000160">
    <property type="term" value="P:phosphorelay signal transduction system"/>
    <property type="evidence" value="ECO:0007669"/>
    <property type="project" value="InterPro"/>
</dbReference>
<dbReference type="CDD" id="cd00077">
    <property type="entry name" value="HDc"/>
    <property type="match status" value="1"/>
</dbReference>
<keyword evidence="5" id="KW-1185">Reference proteome</keyword>
<dbReference type="InterPro" id="IPR001789">
    <property type="entry name" value="Sig_transdc_resp-reg_receiver"/>
</dbReference>
<dbReference type="Gene3D" id="1.10.3210.10">
    <property type="entry name" value="Hypothetical protein af1432"/>
    <property type="match status" value="1"/>
</dbReference>
<dbReference type="InterPro" id="IPR021800">
    <property type="entry name" value="DUF3369"/>
</dbReference>
<dbReference type="InterPro" id="IPR037522">
    <property type="entry name" value="HD_GYP_dom"/>
</dbReference>
<dbReference type="Pfam" id="PF11849">
    <property type="entry name" value="DUF3369"/>
    <property type="match status" value="1"/>
</dbReference>
<accession>A0A1M7Y9E0</accession>
<dbReference type="AlphaFoldDB" id="A0A1M7Y9E0"/>
<dbReference type="PROSITE" id="PS50110">
    <property type="entry name" value="RESPONSE_REGULATORY"/>
    <property type="match status" value="1"/>
</dbReference>
<evidence type="ECO:0000259" key="2">
    <source>
        <dbReference type="PROSITE" id="PS50110"/>
    </source>
</evidence>
<dbReference type="SMART" id="SM00448">
    <property type="entry name" value="REC"/>
    <property type="match status" value="1"/>
</dbReference>
<feature type="domain" description="HD-GYP" evidence="3">
    <location>
        <begin position="331"/>
        <end position="528"/>
    </location>
</feature>
<dbReference type="InterPro" id="IPR003607">
    <property type="entry name" value="HD/PDEase_dom"/>
</dbReference>
<dbReference type="SUPFAM" id="SSF109604">
    <property type="entry name" value="HD-domain/PDEase-like"/>
    <property type="match status" value="1"/>
</dbReference>